<dbReference type="AlphaFoldDB" id="A0A8H6WUM9"/>
<evidence type="ECO:0000256" key="4">
    <source>
        <dbReference type="ARBA" id="ARBA00023136"/>
    </source>
</evidence>
<evidence type="ECO:0000313" key="6">
    <source>
        <dbReference type="EMBL" id="KAF7328924.1"/>
    </source>
</evidence>
<organism evidence="6 7">
    <name type="scientific">Mycena venus</name>
    <dbReference type="NCBI Taxonomy" id="2733690"/>
    <lineage>
        <taxon>Eukaryota</taxon>
        <taxon>Fungi</taxon>
        <taxon>Dikarya</taxon>
        <taxon>Basidiomycota</taxon>
        <taxon>Agaricomycotina</taxon>
        <taxon>Agaricomycetes</taxon>
        <taxon>Agaricomycetidae</taxon>
        <taxon>Agaricales</taxon>
        <taxon>Marasmiineae</taxon>
        <taxon>Mycenaceae</taxon>
        <taxon>Mycena</taxon>
    </lineage>
</organism>
<feature type="transmembrane region" description="Helical" evidence="5">
    <location>
        <begin position="141"/>
        <end position="161"/>
    </location>
</feature>
<evidence type="ECO:0008006" key="8">
    <source>
        <dbReference type="Google" id="ProtNLM"/>
    </source>
</evidence>
<name>A0A8H6WUM9_9AGAR</name>
<feature type="transmembrane region" description="Helical" evidence="5">
    <location>
        <begin position="181"/>
        <end position="203"/>
    </location>
</feature>
<evidence type="ECO:0000256" key="1">
    <source>
        <dbReference type="ARBA" id="ARBA00004127"/>
    </source>
</evidence>
<dbReference type="GO" id="GO:0012505">
    <property type="term" value="C:endomembrane system"/>
    <property type="evidence" value="ECO:0007669"/>
    <property type="project" value="UniProtKB-SubCell"/>
</dbReference>
<protein>
    <recommendedName>
        <fullName evidence="8">Golgi apparatus membrane protein TVP38</fullName>
    </recommendedName>
</protein>
<dbReference type="Proteomes" id="UP000620124">
    <property type="component" value="Unassembled WGS sequence"/>
</dbReference>
<dbReference type="PANTHER" id="PTHR47549">
    <property type="entry name" value="GOLGI APPARATUS MEMBRANE PROTEIN TVP38-RELATED"/>
    <property type="match status" value="1"/>
</dbReference>
<comment type="caution">
    <text evidence="6">The sequence shown here is derived from an EMBL/GenBank/DDBJ whole genome shotgun (WGS) entry which is preliminary data.</text>
</comment>
<evidence type="ECO:0000313" key="7">
    <source>
        <dbReference type="Proteomes" id="UP000620124"/>
    </source>
</evidence>
<evidence type="ECO:0000256" key="5">
    <source>
        <dbReference type="SAM" id="Phobius"/>
    </source>
</evidence>
<evidence type="ECO:0000256" key="2">
    <source>
        <dbReference type="ARBA" id="ARBA00022692"/>
    </source>
</evidence>
<feature type="transmembrane region" description="Helical" evidence="5">
    <location>
        <begin position="243"/>
        <end position="259"/>
    </location>
</feature>
<dbReference type="EMBL" id="JACAZI010000034">
    <property type="protein sequence ID" value="KAF7328924.1"/>
    <property type="molecule type" value="Genomic_DNA"/>
</dbReference>
<sequence>MSTYPPPPRPPPNNYLYTRTPNHEPSFSVTTVHGDFEDIHRISRTPSPTLSEYNALNDIKEEKSLKQKILLYGVGALVIGAVVTFSYFHEKIINALSPATDWLRDHNEGPVIVIGILVVMSFPPLFGHELVEMLAGVTWDLAPAFAIVSAGVLLGEIANYFTFKYCCAARSKKEEKSKLSYALLAHVVRTGGFVVVLMIRYSAMPPHSACVLSLPKAWAPVYIGWAMRPSNDDNATSSKVEKIIMIVSIGITILALGWIRRQMNAAKPEVIHARRKARQGK</sequence>
<evidence type="ECO:0000256" key="3">
    <source>
        <dbReference type="ARBA" id="ARBA00022989"/>
    </source>
</evidence>
<accession>A0A8H6WUM9</accession>
<dbReference type="InterPro" id="IPR051076">
    <property type="entry name" value="Golgi_membrane_TVP38/TMEM64"/>
</dbReference>
<keyword evidence="3 5" id="KW-1133">Transmembrane helix</keyword>
<reference evidence="6" key="1">
    <citation type="submission" date="2020-05" db="EMBL/GenBank/DDBJ databases">
        <title>Mycena genomes resolve the evolution of fungal bioluminescence.</title>
        <authorList>
            <person name="Tsai I.J."/>
        </authorList>
    </citation>
    <scope>NUCLEOTIDE SEQUENCE</scope>
    <source>
        <strain evidence="6">CCC161011</strain>
    </source>
</reference>
<comment type="subcellular location">
    <subcellularLocation>
        <location evidence="1">Endomembrane system</location>
        <topology evidence="1">Multi-pass membrane protein</topology>
    </subcellularLocation>
</comment>
<feature type="transmembrane region" description="Helical" evidence="5">
    <location>
        <begin position="109"/>
        <end position="126"/>
    </location>
</feature>
<dbReference type="PANTHER" id="PTHR47549:SF2">
    <property type="entry name" value="GOLGI APPARATUS MEMBRANE PROTEIN TVP38"/>
    <property type="match status" value="1"/>
</dbReference>
<dbReference type="OrthoDB" id="166803at2759"/>
<feature type="transmembrane region" description="Helical" evidence="5">
    <location>
        <begin position="69"/>
        <end position="88"/>
    </location>
</feature>
<keyword evidence="4 5" id="KW-0472">Membrane</keyword>
<gene>
    <name evidence="6" type="ORF">MVEN_02522300</name>
</gene>
<proteinExistence type="predicted"/>
<keyword evidence="2 5" id="KW-0812">Transmembrane</keyword>
<keyword evidence="7" id="KW-1185">Reference proteome</keyword>